<sequence>MAWLSLVPSLALCAAILVIPGLLVTLAVRVRGFDALALSPAVSVAVIAVSASSHASRSALACGSLLGALLLALVLGPCTCC</sequence>
<protein>
    <submittedName>
        <fullName evidence="2">Uncharacterized protein</fullName>
    </submittedName>
</protein>
<proteinExistence type="predicted"/>
<evidence type="ECO:0000313" key="2">
    <source>
        <dbReference type="EMBL" id="OAX54071.1"/>
    </source>
</evidence>
<feature type="transmembrane region" description="Helical" evidence="1">
    <location>
        <begin position="58"/>
        <end position="78"/>
    </location>
</feature>
<feature type="transmembrane region" description="Helical" evidence="1">
    <location>
        <begin position="35"/>
        <end position="52"/>
    </location>
</feature>
<dbReference type="Proteomes" id="UP000092021">
    <property type="component" value="Unassembled WGS sequence"/>
</dbReference>
<name>A0A657ITJ2_9MICC</name>
<accession>A0A657ITJ2</accession>
<evidence type="ECO:0000256" key="1">
    <source>
        <dbReference type="SAM" id="Phobius"/>
    </source>
</evidence>
<evidence type="ECO:0000313" key="3">
    <source>
        <dbReference type="Proteomes" id="UP000092021"/>
    </source>
</evidence>
<dbReference type="Pfam" id="PF20176">
    <property type="entry name" value="DUF6541"/>
    <property type="match status" value="1"/>
</dbReference>
<reference evidence="2 3" key="1">
    <citation type="submission" date="2016-04" db="EMBL/GenBank/DDBJ databases">
        <title>Identification of putative biosynthetic pathways for the production of bioactive secondary metabolites by the marine actinomycete Kocuria kristinae RUTW2-3.</title>
        <authorList>
            <person name="Waterworth S.C."/>
            <person name="Walmsley T.A."/>
            <person name="Matongo T."/>
            <person name="Davies-Coleman M.T."/>
            <person name="Dorrington R.A."/>
        </authorList>
    </citation>
    <scope>NUCLEOTIDE SEQUENCE [LARGE SCALE GENOMIC DNA]</scope>
    <source>
        <strain evidence="2 3">RUTW4-5</strain>
    </source>
</reference>
<keyword evidence="1" id="KW-0812">Transmembrane</keyword>
<comment type="caution">
    <text evidence="2">The sequence shown here is derived from an EMBL/GenBank/DDBJ whole genome shotgun (WGS) entry which is preliminary data.</text>
</comment>
<dbReference type="AlphaFoldDB" id="A0A657ITJ2"/>
<keyword evidence="1" id="KW-0472">Membrane</keyword>
<gene>
    <name evidence="2" type="ORF">A5N15_11375</name>
</gene>
<organism evidence="2 3">
    <name type="scientific">Rothia kristinae</name>
    <dbReference type="NCBI Taxonomy" id="37923"/>
    <lineage>
        <taxon>Bacteria</taxon>
        <taxon>Bacillati</taxon>
        <taxon>Actinomycetota</taxon>
        <taxon>Actinomycetes</taxon>
        <taxon>Micrococcales</taxon>
        <taxon>Micrococcaceae</taxon>
        <taxon>Rothia</taxon>
    </lineage>
</organism>
<dbReference type="EMBL" id="LWGZ01001015">
    <property type="protein sequence ID" value="OAX54071.1"/>
    <property type="molecule type" value="Genomic_DNA"/>
</dbReference>
<keyword evidence="1" id="KW-1133">Transmembrane helix</keyword>
<feature type="transmembrane region" description="Helical" evidence="1">
    <location>
        <begin position="6"/>
        <end position="28"/>
    </location>
</feature>
<dbReference type="InterPro" id="IPR046671">
    <property type="entry name" value="DUF6541"/>
</dbReference>